<feature type="chain" id="PRO_5046027817" evidence="2">
    <location>
        <begin position="29"/>
        <end position="198"/>
    </location>
</feature>
<dbReference type="EMBL" id="JAVLET010000004">
    <property type="protein sequence ID" value="KAL0470211.1"/>
    <property type="molecule type" value="Genomic_DNA"/>
</dbReference>
<dbReference type="Gene3D" id="2.60.270.50">
    <property type="match status" value="1"/>
</dbReference>
<name>A0ABR3DEM5_NEUIN</name>
<reference evidence="3 4" key="1">
    <citation type="submission" date="2023-09" db="EMBL/GenBank/DDBJ databases">
        <title>Multi-omics analysis of a traditional fermented food reveals byproduct-associated fungal strains for waste-to-food upcycling.</title>
        <authorList>
            <consortium name="Lawrence Berkeley National Laboratory"/>
            <person name="Rekdal V.M."/>
            <person name="Villalobos-Escobedo J.M."/>
            <person name="Rodriguez-Valeron N."/>
            <person name="Garcia M.O."/>
            <person name="Vasquez D.P."/>
            <person name="Damayanti I."/>
            <person name="Sorensen P.M."/>
            <person name="Baidoo E.E."/>
            <person name="De Carvalho A.C."/>
            <person name="Riley R."/>
            <person name="Lipzen A."/>
            <person name="He G."/>
            <person name="Yan M."/>
            <person name="Haridas S."/>
            <person name="Daum C."/>
            <person name="Yoshinaga Y."/>
            <person name="Ng V."/>
            <person name="Grigoriev I.V."/>
            <person name="Munk R."/>
            <person name="Nuraida L."/>
            <person name="Wijaya C.H."/>
            <person name="Morales P.-C."/>
            <person name="Keasling J.D."/>
        </authorList>
    </citation>
    <scope>NUCLEOTIDE SEQUENCE [LARGE SCALE GENOMIC DNA]</scope>
    <source>
        <strain evidence="3 4">FGSC 2613</strain>
    </source>
</reference>
<keyword evidence="4" id="KW-1185">Reference proteome</keyword>
<dbReference type="Proteomes" id="UP001451303">
    <property type="component" value="Unassembled WGS sequence"/>
</dbReference>
<accession>A0ABR3DEM5</accession>
<evidence type="ECO:0000256" key="1">
    <source>
        <dbReference type="ARBA" id="ARBA00010795"/>
    </source>
</evidence>
<dbReference type="InterPro" id="IPR009413">
    <property type="entry name" value="Aegerolysin-typ"/>
</dbReference>
<gene>
    <name evidence="3" type="ORF">QR685DRAFT_442145</name>
</gene>
<comment type="caution">
    <text evidence="3">The sequence shown here is derived from an EMBL/GenBank/DDBJ whole genome shotgun (WGS) entry which is preliminary data.</text>
</comment>
<sequence length="198" mass="21355">MATLQMGFSTRLLTFALLLIALVAGTFAAPLRVDHKTALPPTGVHPPRPGPTDNIQRSTNAEYLGGDMTIFNQASSGDLFIRNAHLNWGKWFEYPDTGDQLSHAQVEAKSASPNGGSMAVASSGRAWTPTGTEGHFDIYHGDTKVCHVYWDCPWSRRSNSFEVSEVDDNYAVEATGASLNKGPLGSITIEVVNTGETE</sequence>
<dbReference type="Pfam" id="PF06355">
    <property type="entry name" value="Aegerolysin"/>
    <property type="match status" value="1"/>
</dbReference>
<evidence type="ECO:0000313" key="3">
    <source>
        <dbReference type="EMBL" id="KAL0470211.1"/>
    </source>
</evidence>
<comment type="similarity">
    <text evidence="1">Belongs to the aegerolysin family.</text>
</comment>
<protein>
    <submittedName>
        <fullName evidence="3">Aegerolysin domain-containing protein</fullName>
    </submittedName>
</protein>
<evidence type="ECO:0000313" key="4">
    <source>
        <dbReference type="Proteomes" id="UP001451303"/>
    </source>
</evidence>
<keyword evidence="2" id="KW-0732">Signal</keyword>
<feature type="signal peptide" evidence="2">
    <location>
        <begin position="1"/>
        <end position="28"/>
    </location>
</feature>
<organism evidence="3 4">
    <name type="scientific">Neurospora intermedia</name>
    <dbReference type="NCBI Taxonomy" id="5142"/>
    <lineage>
        <taxon>Eukaryota</taxon>
        <taxon>Fungi</taxon>
        <taxon>Dikarya</taxon>
        <taxon>Ascomycota</taxon>
        <taxon>Pezizomycotina</taxon>
        <taxon>Sordariomycetes</taxon>
        <taxon>Sordariomycetidae</taxon>
        <taxon>Sordariales</taxon>
        <taxon>Sordariaceae</taxon>
        <taxon>Neurospora</taxon>
    </lineage>
</organism>
<proteinExistence type="inferred from homology"/>
<evidence type="ECO:0000256" key="2">
    <source>
        <dbReference type="SAM" id="SignalP"/>
    </source>
</evidence>